<dbReference type="Proteomes" id="UP000070119">
    <property type="component" value="Unassembled WGS sequence"/>
</dbReference>
<feature type="compositionally biased region" description="Basic and acidic residues" evidence="1">
    <location>
        <begin position="61"/>
        <end position="74"/>
    </location>
</feature>
<dbReference type="Gene3D" id="2.150.10.10">
    <property type="entry name" value="Serralysin-like metalloprotease, C-terminal"/>
    <property type="match status" value="1"/>
</dbReference>
<sequence>MRDLQPDNGTISAPSYTTYNADGTTATVNDVGSAIDNLNNQGVKYSHTNSTLPTARRSVPTRRDRPERGREQCG</sequence>
<feature type="region of interest" description="Disordered" evidence="1">
    <location>
        <begin position="1"/>
        <end position="22"/>
    </location>
</feature>
<proteinExistence type="predicted"/>
<protein>
    <submittedName>
        <fullName evidence="2">Uncharacterized protein</fullName>
    </submittedName>
</protein>
<feature type="region of interest" description="Disordered" evidence="1">
    <location>
        <begin position="39"/>
        <end position="74"/>
    </location>
</feature>
<dbReference type="EMBL" id="LNJU01000003">
    <property type="protein sequence ID" value="KWZ58568.1"/>
    <property type="molecule type" value="Genomic_DNA"/>
</dbReference>
<name>A0AA40R8Z3_9BURK</name>
<accession>A0AA40R8Z3</accession>
<comment type="caution">
    <text evidence="2">The sequence shown here is derived from an EMBL/GenBank/DDBJ whole genome shotgun (WGS) entry which is preliminary data.</text>
</comment>
<organism evidence="2 3">
    <name type="scientific">Burkholderia ubonensis</name>
    <dbReference type="NCBI Taxonomy" id="101571"/>
    <lineage>
        <taxon>Bacteria</taxon>
        <taxon>Pseudomonadati</taxon>
        <taxon>Pseudomonadota</taxon>
        <taxon>Betaproteobacteria</taxon>
        <taxon>Burkholderiales</taxon>
        <taxon>Burkholderiaceae</taxon>
        <taxon>Burkholderia</taxon>
        <taxon>Burkholderia cepacia complex</taxon>
    </lineage>
</organism>
<feature type="compositionally biased region" description="Polar residues" evidence="1">
    <location>
        <begin position="7"/>
        <end position="22"/>
    </location>
</feature>
<dbReference type="InterPro" id="IPR011049">
    <property type="entry name" value="Serralysin-like_metalloprot_C"/>
</dbReference>
<evidence type="ECO:0000256" key="1">
    <source>
        <dbReference type="SAM" id="MobiDB-lite"/>
    </source>
</evidence>
<feature type="compositionally biased region" description="Polar residues" evidence="1">
    <location>
        <begin position="39"/>
        <end position="53"/>
    </location>
</feature>
<gene>
    <name evidence="2" type="ORF">WK57_19240</name>
</gene>
<reference evidence="2 3" key="1">
    <citation type="submission" date="2015-11" db="EMBL/GenBank/DDBJ databases">
        <authorList>
            <person name="Sahl J."/>
            <person name="Wagner D."/>
            <person name="Keim P."/>
        </authorList>
    </citation>
    <scope>NUCLEOTIDE SEQUENCE [LARGE SCALE GENOMIC DNA]</scope>
    <source>
        <strain evidence="2 3">MSMB1157</strain>
    </source>
</reference>
<dbReference type="AlphaFoldDB" id="A0AA40R8Z3"/>
<evidence type="ECO:0000313" key="2">
    <source>
        <dbReference type="EMBL" id="KWZ58568.1"/>
    </source>
</evidence>
<evidence type="ECO:0000313" key="3">
    <source>
        <dbReference type="Proteomes" id="UP000070119"/>
    </source>
</evidence>